<evidence type="ECO:0000313" key="7">
    <source>
        <dbReference type="Proteomes" id="UP001216638"/>
    </source>
</evidence>
<dbReference type="PANTHER" id="PTHR10063:SF0">
    <property type="entry name" value="TUBERIN"/>
    <property type="match status" value="1"/>
</dbReference>
<accession>A0AAF0DUY3</accession>
<sequence length="1902" mass="207498">MDEPRAGGGKASLSVPFLRSFRTRSMGAVQGVSDAAKPVAEAGMYVTSSTEIHQAIDVLLQTKPGATTEPPVQLRTVVEALRHATEHGGALLDAATATPLVASLVVLCSRLMRPNYALDVRLGVCELLTATLRYAEESTARLDTSAHEARTLTGADTTLPSQVLSSLDRALLFQLVIALRDPNDWAPTQLVRDAEPALRTLECQIAALQALSRNGRDVLAFRSILVVLTEWTAPAWGCMLYERTRAESGKVPGASEHCAHALLALIASVIKFHASRIAAPQLTGALQCVADLVLRPVLLEARVPVATETPAAERSASGGSGDAAPAKKAEPLLYGYSHYGLEALSPYFSTPRPARSGASSSSSVHGASPGAERPAARDPSPASSARALELVPDAAVPALRDDDVRAVLKVLDAAVCFAFLPAPCIVPVVCALCRMPGLRVVQARDASALLDAMRLDAGDARGELGSALSNLLKSHCAYSVVRVLCVLLWPADYEAEAGGEAEALPHAPSVLVGALLFLHAALIWGAEDRPASGGARRGDESALALLTLPAIAGIVRGALEKDVPELDLATVLFLDDYLPERRVDVGVCVDAALERRVRQAPVPLCTVYRDGDVFADWELLHDLQLLAERHMAVWQAAQGAAPDAAPATLGVSRMVLHVLVELLSGVPQPPDEARRSASDDEGEASDDDEVRGRPGPPASAGALHWERPVVAMPHIAALFWPLAPLLPDHVLVDMVLQNRLNHAYVPSATRWIENTVQLVDTFFPATPRDATGLPAAPLASFEVVELISHMYDAVQDMPTFRNELIEHVVVPLVERALCAPQPNPELETMLRAMLRHAATVSALDASLAHGAPFYRLLRVLKHSIERAEGAEAHVERRQARAQHSRQRSLGPSNVSTLRESQAGIQRAIRSVRDMVQIFYQLAFAQPHAAVTLVHELSISPEQRKRAQTCSLAIFHGLLLFVQCNASFHLAGEASSGGASYTIHVPSEVRLVILQWLMRLRADRHHQIYFVHDLDASVEPLAQLVQRAEPEGAEEPRGREERAPGAGAEGGTPSSAGTSESRGRSRGRSRARDARSVERDPARGESRAPEPRVLWRVPERVAVDLPDEEWPSMLWRVYAHDHVGDEVPEAAPSADEALVLPTSEYLGVLIGLLQSEADWDVVSYIITHLPAQLMNKHCFCGPHAREQVAALSELLCTLLLQQRQFPNLLLPDDVKRTDMYAVLYATLTVLVSYRRCLTRAQHDALLEAFLAGLTKSQTTAQPCVRALVVACYELPKSFTRLVPTLLMKLSTIMSSMAASVHILELLVEISGLPGTYANFTEADYKRVFGIALQYIQYHHSSEASSREAMRSSPARFSLSQYVMMLAYSTIAQWFLTLRLGERPKYVPHITRGLMLANEGRDRLTDQTFVCLDFLARFTYSNAQSKPTRSLIRFLVTSAQPHEPRRPVPGHANESQTWLIGKGLVTLTSLKRNGWVEMLIRRPSGITSMVAKVENEPSNTLVDEERMAELLPLTLTRTRNASALAQPARLAPSPLTHPAFYKDRHSAERQAYAAALAAPPEAPEVSADAGDTTADAPAPAPTSPPEPSDAPAGGAASGGAPRRRDTDAIPTYLALQLSAYPDMLVDQAPLRLPSNAATDRLLRAIDLTPVYDFHKIGVVYVGFQQKTEREILSNTFGSSAYMKFLSRLGDLIPLRGQEDVYTGGLDRQQDEHGKYAYIWKDNIKQIVFHTATLMPNRPNDPTHAAKKALIGNDWVHIVFNESNQPYEFGTIASQFNFCNIVISPHSILRNGVEAYEVTDNMFFLVELQRRPGLPDFSAVGAGKLVSFDALPRFVCNLAMHCDLMSQIYLDTGESMVPYTSNWVTRLHHVERFRAQLEARNASDPEHASPNKDPIDQRDYTQLFD</sequence>
<dbReference type="GO" id="GO:0005634">
    <property type="term" value="C:nucleus"/>
    <property type="evidence" value="ECO:0007669"/>
    <property type="project" value="InterPro"/>
</dbReference>
<feature type="region of interest" description="Disordered" evidence="2">
    <location>
        <begin position="1027"/>
        <end position="1088"/>
    </location>
</feature>
<dbReference type="FunFam" id="3.40.50.11210:FF:000007">
    <property type="entry name" value="Tuberous sclerosis 2"/>
    <property type="match status" value="1"/>
</dbReference>
<keyword evidence="1" id="KW-0343">GTPase activation</keyword>
<name>A0AAF0DUY3_9BASI</name>
<keyword evidence="7" id="KW-1185">Reference proteome</keyword>
<feature type="compositionally biased region" description="Low complexity" evidence="2">
    <location>
        <begin position="1587"/>
        <end position="1598"/>
    </location>
</feature>
<evidence type="ECO:0000259" key="5">
    <source>
        <dbReference type="Pfam" id="PF11864"/>
    </source>
</evidence>
<protein>
    <submittedName>
        <fullName evidence="6">Tuberous sclerosis 2-like protein</fullName>
    </submittedName>
</protein>
<evidence type="ECO:0000259" key="4">
    <source>
        <dbReference type="Pfam" id="PF03542"/>
    </source>
</evidence>
<dbReference type="GO" id="GO:0032007">
    <property type="term" value="P:negative regulation of TOR signaling"/>
    <property type="evidence" value="ECO:0007669"/>
    <property type="project" value="TreeGrafter"/>
</dbReference>
<dbReference type="InterPro" id="IPR024584">
    <property type="entry name" value="Tuberin_N"/>
</dbReference>
<dbReference type="Pfam" id="PF11864">
    <property type="entry name" value="DUF3384"/>
    <property type="match status" value="1"/>
</dbReference>
<feature type="compositionally biased region" description="Basic and acidic residues" evidence="2">
    <location>
        <begin position="1877"/>
        <end position="1896"/>
    </location>
</feature>
<dbReference type="InterPro" id="IPR000331">
    <property type="entry name" value="Rap/Ran_GAP_dom"/>
</dbReference>
<dbReference type="InterPro" id="IPR027107">
    <property type="entry name" value="Tuberin/Ral-act_asu"/>
</dbReference>
<feature type="domain" description="Tuberin-type" evidence="4">
    <location>
        <begin position="1130"/>
        <end position="1378"/>
    </location>
</feature>
<evidence type="ECO:0000313" key="6">
    <source>
        <dbReference type="EMBL" id="WFC96815.1"/>
    </source>
</evidence>
<feature type="region of interest" description="Disordered" evidence="2">
    <location>
        <begin position="667"/>
        <end position="699"/>
    </location>
</feature>
<feature type="region of interest" description="Disordered" evidence="2">
    <location>
        <begin position="352"/>
        <end position="384"/>
    </location>
</feature>
<dbReference type="InterPro" id="IPR018515">
    <property type="entry name" value="Tuberin-type_domain"/>
</dbReference>
<feature type="compositionally biased region" description="Basic and acidic residues" evidence="2">
    <location>
        <begin position="1027"/>
        <end position="1042"/>
    </location>
</feature>
<dbReference type="PANTHER" id="PTHR10063">
    <property type="entry name" value="TUBERIN"/>
    <property type="match status" value="1"/>
</dbReference>
<organism evidence="6 7">
    <name type="scientific">Malassezia brasiliensis</name>
    <dbReference type="NCBI Taxonomy" id="1821822"/>
    <lineage>
        <taxon>Eukaryota</taxon>
        <taxon>Fungi</taxon>
        <taxon>Dikarya</taxon>
        <taxon>Basidiomycota</taxon>
        <taxon>Ustilaginomycotina</taxon>
        <taxon>Malasseziomycetes</taxon>
        <taxon>Malasseziales</taxon>
        <taxon>Malasseziaceae</taxon>
        <taxon>Malassezia</taxon>
    </lineage>
</organism>
<dbReference type="InterPro" id="IPR035974">
    <property type="entry name" value="Rap/Ran-GAP_sf"/>
</dbReference>
<evidence type="ECO:0000259" key="3">
    <source>
        <dbReference type="Pfam" id="PF02145"/>
    </source>
</evidence>
<feature type="domain" description="Rap-GAP" evidence="3">
    <location>
        <begin position="1669"/>
        <end position="1868"/>
    </location>
</feature>
<feature type="compositionally biased region" description="Basic and acidic residues" evidence="2">
    <location>
        <begin position="1069"/>
        <end position="1088"/>
    </location>
</feature>
<evidence type="ECO:0000256" key="2">
    <source>
        <dbReference type="SAM" id="MobiDB-lite"/>
    </source>
</evidence>
<dbReference type="Pfam" id="PF03542">
    <property type="entry name" value="Tuberin"/>
    <property type="match status" value="1"/>
</dbReference>
<feature type="compositionally biased region" description="Low complexity" evidence="2">
    <location>
        <begin position="1550"/>
        <end position="1575"/>
    </location>
</feature>
<gene>
    <name evidence="6" type="primary">TSC2</name>
    <name evidence="6" type="ORF">MBRA1_003478</name>
</gene>
<feature type="region of interest" description="Disordered" evidence="2">
    <location>
        <begin position="1550"/>
        <end position="1603"/>
    </location>
</feature>
<dbReference type="GO" id="GO:0051056">
    <property type="term" value="P:regulation of small GTPase mediated signal transduction"/>
    <property type="evidence" value="ECO:0007669"/>
    <property type="project" value="InterPro"/>
</dbReference>
<evidence type="ECO:0000256" key="1">
    <source>
        <dbReference type="ARBA" id="ARBA00022468"/>
    </source>
</evidence>
<feature type="domain" description="Tuberin N-terminal" evidence="5">
    <location>
        <begin position="101"/>
        <end position="583"/>
    </location>
</feature>
<feature type="compositionally biased region" description="Low complexity" evidence="2">
    <location>
        <begin position="1050"/>
        <end position="1059"/>
    </location>
</feature>
<dbReference type="GO" id="GO:0005096">
    <property type="term" value="F:GTPase activator activity"/>
    <property type="evidence" value="ECO:0007669"/>
    <property type="project" value="UniProtKB-KW"/>
</dbReference>
<feature type="region of interest" description="Disordered" evidence="2">
    <location>
        <begin position="1877"/>
        <end position="1902"/>
    </location>
</feature>
<dbReference type="Gene3D" id="3.40.50.11210">
    <property type="entry name" value="Rap/Ran-GAP"/>
    <property type="match status" value="1"/>
</dbReference>
<feature type="compositionally biased region" description="Acidic residues" evidence="2">
    <location>
        <begin position="679"/>
        <end position="689"/>
    </location>
</feature>
<dbReference type="SUPFAM" id="SSF111347">
    <property type="entry name" value="Rap/Ran-GAP"/>
    <property type="match status" value="1"/>
</dbReference>
<proteinExistence type="predicted"/>
<dbReference type="Pfam" id="PF02145">
    <property type="entry name" value="Rap_GAP"/>
    <property type="match status" value="1"/>
</dbReference>
<feature type="compositionally biased region" description="Pro residues" evidence="2">
    <location>
        <begin position="1576"/>
        <end position="1586"/>
    </location>
</feature>
<dbReference type="EMBL" id="CP119955">
    <property type="protein sequence ID" value="WFC96815.1"/>
    <property type="molecule type" value="Genomic_DNA"/>
</dbReference>
<dbReference type="GO" id="GO:0033596">
    <property type="term" value="C:TSC1-TSC2 complex"/>
    <property type="evidence" value="ECO:0007669"/>
    <property type="project" value="TreeGrafter"/>
</dbReference>
<dbReference type="Proteomes" id="UP001216638">
    <property type="component" value="Chromosome 5"/>
</dbReference>
<reference evidence="6" key="1">
    <citation type="submission" date="2023-03" db="EMBL/GenBank/DDBJ databases">
        <title>Mating type loci evolution in Malassezia.</title>
        <authorList>
            <person name="Coelho M.A."/>
        </authorList>
    </citation>
    <scope>NUCLEOTIDE SEQUENCE</scope>
    <source>
        <strain evidence="6">CBS 14135</strain>
    </source>
</reference>